<protein>
    <submittedName>
        <fullName evidence="1">Uncharacterized protein</fullName>
    </submittedName>
</protein>
<name>A0AAV5ME14_9ROSI</name>
<reference evidence="1 2" key="1">
    <citation type="journal article" date="2021" name="Commun. Biol.">
        <title>The genome of Shorea leprosula (Dipterocarpaceae) highlights the ecological relevance of drought in aseasonal tropical rainforests.</title>
        <authorList>
            <person name="Ng K.K.S."/>
            <person name="Kobayashi M.J."/>
            <person name="Fawcett J.A."/>
            <person name="Hatakeyama M."/>
            <person name="Paape T."/>
            <person name="Ng C.H."/>
            <person name="Ang C.C."/>
            <person name="Tnah L.H."/>
            <person name="Lee C.T."/>
            <person name="Nishiyama T."/>
            <person name="Sese J."/>
            <person name="O'Brien M.J."/>
            <person name="Copetti D."/>
            <person name="Mohd Noor M.I."/>
            <person name="Ong R.C."/>
            <person name="Putra M."/>
            <person name="Sireger I.Z."/>
            <person name="Indrioko S."/>
            <person name="Kosugi Y."/>
            <person name="Izuno A."/>
            <person name="Isagi Y."/>
            <person name="Lee S.L."/>
            <person name="Shimizu K.K."/>
        </authorList>
    </citation>
    <scope>NUCLEOTIDE SEQUENCE [LARGE SCALE GENOMIC DNA]</scope>
    <source>
        <strain evidence="1">214</strain>
    </source>
</reference>
<gene>
    <name evidence="1" type="ORF">SLEP1_g54912</name>
</gene>
<evidence type="ECO:0000313" key="2">
    <source>
        <dbReference type="Proteomes" id="UP001054252"/>
    </source>
</evidence>
<keyword evidence="2" id="KW-1185">Reference proteome</keyword>
<dbReference type="AlphaFoldDB" id="A0AAV5ME14"/>
<comment type="caution">
    <text evidence="1">The sequence shown here is derived from an EMBL/GenBank/DDBJ whole genome shotgun (WGS) entry which is preliminary data.</text>
</comment>
<organism evidence="1 2">
    <name type="scientific">Rubroshorea leprosula</name>
    <dbReference type="NCBI Taxonomy" id="152421"/>
    <lineage>
        <taxon>Eukaryota</taxon>
        <taxon>Viridiplantae</taxon>
        <taxon>Streptophyta</taxon>
        <taxon>Embryophyta</taxon>
        <taxon>Tracheophyta</taxon>
        <taxon>Spermatophyta</taxon>
        <taxon>Magnoliopsida</taxon>
        <taxon>eudicotyledons</taxon>
        <taxon>Gunneridae</taxon>
        <taxon>Pentapetalae</taxon>
        <taxon>rosids</taxon>
        <taxon>malvids</taxon>
        <taxon>Malvales</taxon>
        <taxon>Dipterocarpaceae</taxon>
        <taxon>Rubroshorea</taxon>
    </lineage>
</organism>
<dbReference type="EMBL" id="BPVZ01000245">
    <property type="protein sequence ID" value="GKV48076.1"/>
    <property type="molecule type" value="Genomic_DNA"/>
</dbReference>
<dbReference type="Proteomes" id="UP001054252">
    <property type="component" value="Unassembled WGS sequence"/>
</dbReference>
<sequence>MREEFGIEEAVEVWWGSISELGLVVLVYSWRRDGVGDWGGCFPPFPRKKDGFFWVWVEIQIWMFSGEDWIGMAHGTGSVRIWKRQSTMTGVD</sequence>
<accession>A0AAV5ME14</accession>
<evidence type="ECO:0000313" key="1">
    <source>
        <dbReference type="EMBL" id="GKV48076.1"/>
    </source>
</evidence>
<proteinExistence type="predicted"/>